<comment type="caution">
    <text evidence="1">The sequence shown here is derived from an EMBL/GenBank/DDBJ whole genome shotgun (WGS) entry which is preliminary data.</text>
</comment>
<dbReference type="Proteomes" id="UP001432027">
    <property type="component" value="Unassembled WGS sequence"/>
</dbReference>
<organism evidence="1 2">
    <name type="scientific">Pristionchus entomophagus</name>
    <dbReference type="NCBI Taxonomy" id="358040"/>
    <lineage>
        <taxon>Eukaryota</taxon>
        <taxon>Metazoa</taxon>
        <taxon>Ecdysozoa</taxon>
        <taxon>Nematoda</taxon>
        <taxon>Chromadorea</taxon>
        <taxon>Rhabditida</taxon>
        <taxon>Rhabditina</taxon>
        <taxon>Diplogasteromorpha</taxon>
        <taxon>Diplogasteroidea</taxon>
        <taxon>Neodiplogasteridae</taxon>
        <taxon>Pristionchus</taxon>
    </lineage>
</organism>
<sequence length="212" mass="24527">QMLISTIQITYKVLGYDAIRDDPRDNAPHFYSIITYLDSLISWNYETKSKVTQMRLENYADHSPRDLRDDAGHLAISTRTFRRFWTSTMIEYQRKLFVFLDRRNAIRIEEANELRKTIGDRFKFRTLGEIFGDFERSVPALYNAVLNVSETLALGVAKIEPGTPEKYISESTLGDHELDVLAETFAHSNAEIVLILCTFIVQSMNRMSDDEV</sequence>
<dbReference type="EMBL" id="BTSX01000005">
    <property type="protein sequence ID" value="GMS98222.1"/>
    <property type="molecule type" value="Genomic_DNA"/>
</dbReference>
<dbReference type="AlphaFoldDB" id="A0AAV5TVV4"/>
<evidence type="ECO:0000313" key="1">
    <source>
        <dbReference type="EMBL" id="GMS98222.1"/>
    </source>
</evidence>
<accession>A0AAV5TVV4</accession>
<evidence type="ECO:0000313" key="2">
    <source>
        <dbReference type="Proteomes" id="UP001432027"/>
    </source>
</evidence>
<keyword evidence="2" id="KW-1185">Reference proteome</keyword>
<feature type="non-terminal residue" evidence="1">
    <location>
        <position position="1"/>
    </location>
</feature>
<evidence type="ECO:0008006" key="3">
    <source>
        <dbReference type="Google" id="ProtNLM"/>
    </source>
</evidence>
<protein>
    <recommendedName>
        <fullName evidence="3">Cytochrome P450</fullName>
    </recommendedName>
</protein>
<feature type="non-terminal residue" evidence="1">
    <location>
        <position position="212"/>
    </location>
</feature>
<proteinExistence type="predicted"/>
<gene>
    <name evidence="1" type="ORF">PENTCL1PPCAC_20397</name>
</gene>
<reference evidence="1" key="1">
    <citation type="submission" date="2023-10" db="EMBL/GenBank/DDBJ databases">
        <title>Genome assembly of Pristionchus species.</title>
        <authorList>
            <person name="Yoshida K."/>
            <person name="Sommer R.J."/>
        </authorList>
    </citation>
    <scope>NUCLEOTIDE SEQUENCE</scope>
    <source>
        <strain evidence="1">RS0144</strain>
    </source>
</reference>
<name>A0AAV5TVV4_9BILA</name>